<feature type="transmembrane region" description="Helical" evidence="2">
    <location>
        <begin position="188"/>
        <end position="206"/>
    </location>
</feature>
<organism evidence="3 4">
    <name type="scientific">Venturia effusa</name>
    <dbReference type="NCBI Taxonomy" id="50376"/>
    <lineage>
        <taxon>Eukaryota</taxon>
        <taxon>Fungi</taxon>
        <taxon>Dikarya</taxon>
        <taxon>Ascomycota</taxon>
        <taxon>Pezizomycotina</taxon>
        <taxon>Dothideomycetes</taxon>
        <taxon>Pleosporomycetidae</taxon>
        <taxon>Venturiales</taxon>
        <taxon>Venturiaceae</taxon>
        <taxon>Venturia</taxon>
    </lineage>
</organism>
<dbReference type="Proteomes" id="UP000316270">
    <property type="component" value="Chromosome 5"/>
</dbReference>
<dbReference type="GO" id="GO:0071944">
    <property type="term" value="C:cell periphery"/>
    <property type="evidence" value="ECO:0007669"/>
    <property type="project" value="TreeGrafter"/>
</dbReference>
<evidence type="ECO:0000313" key="3">
    <source>
        <dbReference type="EMBL" id="QDS71027.1"/>
    </source>
</evidence>
<feature type="region of interest" description="Disordered" evidence="1">
    <location>
        <begin position="1"/>
        <end position="25"/>
    </location>
</feature>
<keyword evidence="2" id="KW-0812">Transmembrane</keyword>
<proteinExistence type="predicted"/>
<dbReference type="PANTHER" id="PTHR36819:SF1">
    <property type="entry name" value="REGULATOR OF PHOSPHOLIPASE D SRF1"/>
    <property type="match status" value="1"/>
</dbReference>
<feature type="transmembrane region" description="Helical" evidence="2">
    <location>
        <begin position="149"/>
        <end position="168"/>
    </location>
</feature>
<evidence type="ECO:0000313" key="4">
    <source>
        <dbReference type="Proteomes" id="UP000316270"/>
    </source>
</evidence>
<dbReference type="EMBL" id="CP042189">
    <property type="protein sequence ID" value="QDS71027.1"/>
    <property type="molecule type" value="Genomic_DNA"/>
</dbReference>
<evidence type="ECO:0000256" key="1">
    <source>
        <dbReference type="SAM" id="MobiDB-lite"/>
    </source>
</evidence>
<dbReference type="InterPro" id="IPR037737">
    <property type="entry name" value="Srf1"/>
</dbReference>
<dbReference type="AlphaFoldDB" id="A0A517L5U7"/>
<feature type="transmembrane region" description="Helical" evidence="2">
    <location>
        <begin position="226"/>
        <end position="244"/>
    </location>
</feature>
<keyword evidence="2" id="KW-1133">Transmembrane helix</keyword>
<gene>
    <name evidence="3" type="ORF">FKW77_008103</name>
</gene>
<protein>
    <submittedName>
        <fullName evidence="3">Uncharacterized protein</fullName>
    </submittedName>
</protein>
<dbReference type="PANTHER" id="PTHR36819">
    <property type="entry name" value="REGULATOR OF PHOSPHOLIPASE D SRF1"/>
    <property type="match status" value="1"/>
</dbReference>
<name>A0A517L5U7_9PEZI</name>
<sequence length="310" mass="35368">MPPIRTVPPYVRSSDWEDEANPTSLYRPPSALVRYSMNLPYVGRQMRARRFSGGTNEQDAIPHSSTSGSQWAEFMIATGAPHPRNLTAEQRHRASAMFAEYDRKREVWEREQREREEVLAKQPRPPKQRRKKVKKQLLDRQFVTLSLRLFELVMSIIALSLGATIFYLFNLHNVIANHPGCRQGPTTYMAVIIGALAIPYTLYITWDEFSSEPIGLRKPTAKLRLLLLDLLFVVLMSANTSLAWEALWALEFPCGGGVNDTCPRSNNGICSRQAALVAVLMMGVTAWVITFCLSCYRLVYALEARRREYR</sequence>
<evidence type="ECO:0000256" key="2">
    <source>
        <dbReference type="SAM" id="Phobius"/>
    </source>
</evidence>
<feature type="transmembrane region" description="Helical" evidence="2">
    <location>
        <begin position="274"/>
        <end position="300"/>
    </location>
</feature>
<dbReference type="GO" id="GO:0000324">
    <property type="term" value="C:fungal-type vacuole"/>
    <property type="evidence" value="ECO:0007669"/>
    <property type="project" value="TreeGrafter"/>
</dbReference>
<accession>A0A517L5U7</accession>
<reference evidence="3 4" key="1">
    <citation type="submission" date="2019-07" db="EMBL/GenBank/DDBJ databases">
        <title>Finished genome of Venturia effusa.</title>
        <authorList>
            <person name="Young C.A."/>
            <person name="Cox M.P."/>
            <person name="Ganley A.R.D."/>
            <person name="David W.J."/>
        </authorList>
    </citation>
    <scope>NUCLEOTIDE SEQUENCE [LARGE SCALE GENOMIC DNA]</scope>
    <source>
        <strain evidence="4">albino</strain>
    </source>
</reference>
<keyword evidence="4" id="KW-1185">Reference proteome</keyword>
<keyword evidence="2" id="KW-0472">Membrane</keyword>
<dbReference type="OrthoDB" id="2589563at2759"/>